<feature type="region of interest" description="Disordered" evidence="1">
    <location>
        <begin position="118"/>
        <end position="165"/>
    </location>
</feature>
<feature type="region of interest" description="Disordered" evidence="1">
    <location>
        <begin position="932"/>
        <end position="1092"/>
    </location>
</feature>
<keyword evidence="3" id="KW-1185">Reference proteome</keyword>
<feature type="region of interest" description="Disordered" evidence="1">
    <location>
        <begin position="760"/>
        <end position="918"/>
    </location>
</feature>
<evidence type="ECO:0000313" key="2">
    <source>
        <dbReference type="EMBL" id="KAG1891893.1"/>
    </source>
</evidence>
<feature type="region of interest" description="Disordered" evidence="1">
    <location>
        <begin position="512"/>
        <end position="540"/>
    </location>
</feature>
<feature type="compositionally biased region" description="Basic and acidic residues" evidence="1">
    <location>
        <begin position="1"/>
        <end position="12"/>
    </location>
</feature>
<organism evidence="2 3">
    <name type="scientific">Suillus fuscotomentosus</name>
    <dbReference type="NCBI Taxonomy" id="1912939"/>
    <lineage>
        <taxon>Eukaryota</taxon>
        <taxon>Fungi</taxon>
        <taxon>Dikarya</taxon>
        <taxon>Basidiomycota</taxon>
        <taxon>Agaricomycotina</taxon>
        <taxon>Agaricomycetes</taxon>
        <taxon>Agaricomycetidae</taxon>
        <taxon>Boletales</taxon>
        <taxon>Suillineae</taxon>
        <taxon>Suillaceae</taxon>
        <taxon>Suillus</taxon>
    </lineage>
</organism>
<feature type="region of interest" description="Disordered" evidence="1">
    <location>
        <begin position="1"/>
        <end position="91"/>
    </location>
</feature>
<dbReference type="EMBL" id="JABBWK010000118">
    <property type="protein sequence ID" value="KAG1891893.1"/>
    <property type="molecule type" value="Genomic_DNA"/>
</dbReference>
<protein>
    <submittedName>
        <fullName evidence="2">Uncharacterized protein</fullName>
    </submittedName>
</protein>
<feature type="compositionally biased region" description="Basic and acidic residues" evidence="1">
    <location>
        <begin position="934"/>
        <end position="947"/>
    </location>
</feature>
<name>A0AAD4DRW5_9AGAM</name>
<feature type="compositionally biased region" description="Basic and acidic residues" evidence="1">
    <location>
        <begin position="51"/>
        <end position="69"/>
    </location>
</feature>
<feature type="compositionally biased region" description="Polar residues" evidence="1">
    <location>
        <begin position="1054"/>
        <end position="1064"/>
    </location>
</feature>
<sequence>MSESSLDTREAPSEQIGGGRRHTSPPFVPTPTKLRTCIKATARDSGVVKSAQDRRAKLLADNAHEDSHADPLGQSHSVDPQQLTQTAPGQWEPHVSQQELTNIPMQGSRRFYGDLRQRSMSREPHRHPSGPREPPISPNLQLDVPLPLLPLPPLPPTPSDSQPNHVLPLLPQPPSIHNALPLQPEFGSLIEFGQGHPSSSSGGMSQPIAPDTYNFSGLDASWVPVDGGDFSPHYEVGDLRDLGLPKTRIIPPTPQAAKAIPQPSLGAPATAQDVFQDTPQAANAIPQPSLGAPATAQDVFQDNGNEDGSSGTALVGRRTDEVNGLLDEQFKVINDIFNNLVAKTGLPLQQISHVYYKARGRIHSAFNHWNVYGHYLKVNRIQELRRLGKDVGTDNAQITPTIRGECYKAFQLAYPDTWQDILETFEEAEMTMGGPQTMDSASAKHGFEGVFIICGKVVNQDASLGHIHTTPGAEDFWATCCLADEDIMIRHLKAHVYNLASLSVAKGTQADNASSAKEIEPSRRHTPFQASRQPTKDGPEVLEVPDSDVDNWRLQADHLQCIKGGIVALVKELGGKLTIRSGHFPWKKLRSDFDRQGFVMEGYPEDVLIPGEMRSTIRSKGINDLDKREQVILAEALKAGTLVIKHHGNGTTDHKDKSQSHVVIMGEAPPPNSIHSQGRRLLANGVVDREGLPGLRPSTATTKVKKFKPLTGQKPAPTQTSIVIDVTPPSAAVPRKKLVSVDIPPSRPFKVVRYPKSKVMPAPTNTIAHDDSVKASSGSEEDDSEGDGSDYEEKAESHKRKAKASGGANYKRRAPSSEIELANSPKGKSRAKGKGRAPGPAHFSDKATTSTQKGASERSHRPRYRTATSDSEGEGEKDEVMEEPTHKPLRFQGGPVNLEKISEEVKEHPKPKKVLPGSTVAARQVAFYEGGMIDAHERGTDASKEPVPRTAYEGPQTGGGSGATSGARELPSRPMQEPLRNSSAMREQSQEVMTSAPSSPSPMFRQPPRPDQRGPALQTNSQQYMQALPVPSPYGQHLKVPQRQSYPDQRRSQIDYQQSAQPFQAHSGVAAYSHAQRHGMHPNPTPHAYNMHAPPYQQRIQTYDARPPARQQQDMETNDTLTRVPPQHTEMYDRVPAPQQGAAYTVEYRDNRVTYPSGDQQGMHPMPYLHQDLAPGHDGRGMHEGWQPQYGSTAYQAADNVRTPRSSPRMSPLPSLMEYSSSPAQSEGN</sequence>
<gene>
    <name evidence="2" type="ORF">F5891DRAFT_1197260</name>
</gene>
<feature type="compositionally biased region" description="Polar residues" evidence="1">
    <location>
        <begin position="74"/>
        <end position="88"/>
    </location>
</feature>
<feature type="compositionally biased region" description="Polar residues" evidence="1">
    <location>
        <begin position="1218"/>
        <end position="1229"/>
    </location>
</feature>
<feature type="region of interest" description="Disordered" evidence="1">
    <location>
        <begin position="289"/>
        <end position="314"/>
    </location>
</feature>
<dbReference type="AlphaFoldDB" id="A0AAD4DRW5"/>
<feature type="region of interest" description="Disordered" evidence="1">
    <location>
        <begin position="1157"/>
        <end position="1229"/>
    </location>
</feature>
<feature type="compositionally biased region" description="Acidic residues" evidence="1">
    <location>
        <begin position="779"/>
        <end position="790"/>
    </location>
</feature>
<evidence type="ECO:0000256" key="1">
    <source>
        <dbReference type="SAM" id="MobiDB-lite"/>
    </source>
</evidence>
<feature type="compositionally biased region" description="Low complexity" evidence="1">
    <location>
        <begin position="1204"/>
        <end position="1217"/>
    </location>
</feature>
<feature type="compositionally biased region" description="Polar residues" evidence="1">
    <location>
        <begin position="979"/>
        <end position="998"/>
    </location>
</feature>
<dbReference type="GeneID" id="64662747"/>
<evidence type="ECO:0000313" key="3">
    <source>
        <dbReference type="Proteomes" id="UP001195769"/>
    </source>
</evidence>
<comment type="caution">
    <text evidence="2">The sequence shown here is derived from an EMBL/GenBank/DDBJ whole genome shotgun (WGS) entry which is preliminary data.</text>
</comment>
<dbReference type="Proteomes" id="UP001195769">
    <property type="component" value="Unassembled WGS sequence"/>
</dbReference>
<feature type="compositionally biased region" description="Polar residues" evidence="1">
    <location>
        <begin position="298"/>
        <end position="312"/>
    </location>
</feature>
<feature type="compositionally biased region" description="Pro residues" evidence="1">
    <location>
        <begin position="147"/>
        <end position="158"/>
    </location>
</feature>
<dbReference type="RefSeq" id="XP_041218369.1">
    <property type="nucleotide sequence ID" value="XM_041368449.1"/>
</dbReference>
<accession>A0AAD4DRW5</accession>
<feature type="compositionally biased region" description="Acidic residues" evidence="1">
    <location>
        <begin position="871"/>
        <end position="882"/>
    </location>
</feature>
<reference evidence="2" key="1">
    <citation type="journal article" date="2020" name="New Phytol.">
        <title>Comparative genomics reveals dynamic genome evolution in host specialist ectomycorrhizal fungi.</title>
        <authorList>
            <person name="Lofgren L.A."/>
            <person name="Nguyen N.H."/>
            <person name="Vilgalys R."/>
            <person name="Ruytinx J."/>
            <person name="Liao H.L."/>
            <person name="Branco S."/>
            <person name="Kuo A."/>
            <person name="LaButti K."/>
            <person name="Lipzen A."/>
            <person name="Andreopoulos W."/>
            <person name="Pangilinan J."/>
            <person name="Riley R."/>
            <person name="Hundley H."/>
            <person name="Na H."/>
            <person name="Barry K."/>
            <person name="Grigoriev I.V."/>
            <person name="Stajich J.E."/>
            <person name="Kennedy P.G."/>
        </authorList>
    </citation>
    <scope>NUCLEOTIDE SEQUENCE</scope>
    <source>
        <strain evidence="2">FC203</strain>
    </source>
</reference>
<proteinExistence type="predicted"/>